<proteinExistence type="predicted"/>
<feature type="domain" description="Protein kinase" evidence="1">
    <location>
        <begin position="1"/>
        <end position="182"/>
    </location>
</feature>
<dbReference type="InterPro" id="IPR000719">
    <property type="entry name" value="Prot_kinase_dom"/>
</dbReference>
<dbReference type="PROSITE" id="PS50011">
    <property type="entry name" value="PROTEIN_KINASE_DOM"/>
    <property type="match status" value="1"/>
</dbReference>
<protein>
    <recommendedName>
        <fullName evidence="1">Protein kinase domain-containing protein</fullName>
    </recommendedName>
</protein>
<dbReference type="RefSeq" id="XP_033576714.1">
    <property type="nucleotide sequence ID" value="XM_033714651.1"/>
</dbReference>
<name>A0A6A6YLS1_9PEZI</name>
<evidence type="ECO:0000313" key="3">
    <source>
        <dbReference type="Proteomes" id="UP000504636"/>
    </source>
</evidence>
<sequence>MSPRGLKTPERFFWHLYIQLSDALRFLHALKPQAIAHGDIHSCNILLEQAATGLPNVVLIDFGCASINDLDDYQDNTSGSSTAEFDPQKDSLIADVKWICPPALFLIPFPAYLEDLVLHKPAEELQIESLWAKFGMHASLRRDCLAWDKLKRLRPALDSCPVDDECVRRVVEEAALRDEHAP</sequence>
<dbReference type="AlphaFoldDB" id="A0A6A6YLS1"/>
<organism evidence="2">
    <name type="scientific">Mytilinidion resinicola</name>
    <dbReference type="NCBI Taxonomy" id="574789"/>
    <lineage>
        <taxon>Eukaryota</taxon>
        <taxon>Fungi</taxon>
        <taxon>Dikarya</taxon>
        <taxon>Ascomycota</taxon>
        <taxon>Pezizomycotina</taxon>
        <taxon>Dothideomycetes</taxon>
        <taxon>Pleosporomycetidae</taxon>
        <taxon>Mytilinidiales</taxon>
        <taxon>Mytilinidiaceae</taxon>
        <taxon>Mytilinidion</taxon>
    </lineage>
</organism>
<dbReference type="InterPro" id="IPR011009">
    <property type="entry name" value="Kinase-like_dom_sf"/>
</dbReference>
<accession>A0A6A6YLS1</accession>
<dbReference type="EMBL" id="MU003701">
    <property type="protein sequence ID" value="KAF2809750.1"/>
    <property type="molecule type" value="Genomic_DNA"/>
</dbReference>
<dbReference type="GO" id="GO:0004672">
    <property type="term" value="F:protein kinase activity"/>
    <property type="evidence" value="ECO:0007669"/>
    <property type="project" value="InterPro"/>
</dbReference>
<dbReference type="Gene3D" id="1.10.510.10">
    <property type="entry name" value="Transferase(Phosphotransferase) domain 1"/>
    <property type="match status" value="1"/>
</dbReference>
<evidence type="ECO:0000313" key="2">
    <source>
        <dbReference type="EMBL" id="KAF2809750.1"/>
    </source>
</evidence>
<evidence type="ECO:0000259" key="1">
    <source>
        <dbReference type="PROSITE" id="PS50011"/>
    </source>
</evidence>
<dbReference type="GeneID" id="54455544"/>
<dbReference type="OrthoDB" id="310217at2759"/>
<keyword evidence="3" id="KW-1185">Reference proteome</keyword>
<evidence type="ECO:0000313" key="4">
    <source>
        <dbReference type="RefSeq" id="XP_033576714.1"/>
    </source>
</evidence>
<reference evidence="4" key="2">
    <citation type="submission" date="2020-04" db="EMBL/GenBank/DDBJ databases">
        <authorList>
            <consortium name="NCBI Genome Project"/>
        </authorList>
    </citation>
    <scope>NUCLEOTIDE SEQUENCE</scope>
    <source>
        <strain evidence="4">CBS 304.34</strain>
    </source>
</reference>
<gene>
    <name evidence="2 4" type="ORF">BDZ99DRAFT_35899</name>
</gene>
<dbReference type="GO" id="GO:0005524">
    <property type="term" value="F:ATP binding"/>
    <property type="evidence" value="ECO:0007669"/>
    <property type="project" value="InterPro"/>
</dbReference>
<reference evidence="4" key="3">
    <citation type="submission" date="2025-04" db="UniProtKB">
        <authorList>
            <consortium name="RefSeq"/>
        </authorList>
    </citation>
    <scope>IDENTIFICATION</scope>
    <source>
        <strain evidence="4">CBS 304.34</strain>
    </source>
</reference>
<reference evidence="2 4" key="1">
    <citation type="journal article" date="2020" name="Stud. Mycol.">
        <title>101 Dothideomycetes genomes: a test case for predicting lifestyles and emergence of pathogens.</title>
        <authorList>
            <person name="Haridas S."/>
            <person name="Albert R."/>
            <person name="Binder M."/>
            <person name="Bloem J."/>
            <person name="Labutti K."/>
            <person name="Salamov A."/>
            <person name="Andreopoulos B."/>
            <person name="Baker S."/>
            <person name="Barry K."/>
            <person name="Bills G."/>
            <person name="Bluhm B."/>
            <person name="Cannon C."/>
            <person name="Castanera R."/>
            <person name="Culley D."/>
            <person name="Daum C."/>
            <person name="Ezra D."/>
            <person name="Gonzalez J."/>
            <person name="Henrissat B."/>
            <person name="Kuo A."/>
            <person name="Liang C."/>
            <person name="Lipzen A."/>
            <person name="Lutzoni F."/>
            <person name="Magnuson J."/>
            <person name="Mondo S."/>
            <person name="Nolan M."/>
            <person name="Ohm R."/>
            <person name="Pangilinan J."/>
            <person name="Park H.-J."/>
            <person name="Ramirez L."/>
            <person name="Alfaro M."/>
            <person name="Sun H."/>
            <person name="Tritt A."/>
            <person name="Yoshinaga Y."/>
            <person name="Zwiers L.-H."/>
            <person name="Turgeon B."/>
            <person name="Goodwin S."/>
            <person name="Spatafora J."/>
            <person name="Crous P."/>
            <person name="Grigoriev I."/>
        </authorList>
    </citation>
    <scope>NUCLEOTIDE SEQUENCE</scope>
    <source>
        <strain evidence="2 4">CBS 304.34</strain>
    </source>
</reference>
<dbReference type="SUPFAM" id="SSF56112">
    <property type="entry name" value="Protein kinase-like (PK-like)"/>
    <property type="match status" value="1"/>
</dbReference>
<dbReference type="Proteomes" id="UP000504636">
    <property type="component" value="Unplaced"/>
</dbReference>